<dbReference type="EMBL" id="GBRH01233130">
    <property type="protein sequence ID" value="JAD64765.1"/>
    <property type="molecule type" value="Transcribed_RNA"/>
</dbReference>
<protein>
    <submittedName>
        <fullName evidence="2">Uncharacterized protein</fullName>
    </submittedName>
</protein>
<proteinExistence type="predicted"/>
<sequence length="56" mass="6768">MNGTKRSRRMLKPHRSRTHHRTYRHENLNSLNHDPHDSRTDQTPTSQKLTQPNPIW</sequence>
<feature type="compositionally biased region" description="Basic residues" evidence="1">
    <location>
        <begin position="1"/>
        <end position="23"/>
    </location>
</feature>
<reference evidence="2" key="2">
    <citation type="journal article" date="2015" name="Data Brief">
        <title>Shoot transcriptome of the giant reed, Arundo donax.</title>
        <authorList>
            <person name="Barrero R.A."/>
            <person name="Guerrero F.D."/>
            <person name="Moolhuijzen P."/>
            <person name="Goolsby J.A."/>
            <person name="Tidwell J."/>
            <person name="Bellgard S.E."/>
            <person name="Bellgard M.I."/>
        </authorList>
    </citation>
    <scope>NUCLEOTIDE SEQUENCE</scope>
    <source>
        <tissue evidence="2">Shoot tissue taken approximately 20 cm above the soil surface</tissue>
    </source>
</reference>
<name>A0A0A9BUB9_ARUDO</name>
<feature type="region of interest" description="Disordered" evidence="1">
    <location>
        <begin position="1"/>
        <end position="56"/>
    </location>
</feature>
<reference evidence="2" key="1">
    <citation type="submission" date="2014-09" db="EMBL/GenBank/DDBJ databases">
        <authorList>
            <person name="Magalhaes I.L.F."/>
            <person name="Oliveira U."/>
            <person name="Santos F.R."/>
            <person name="Vidigal T.H.D.A."/>
            <person name="Brescovit A.D."/>
            <person name="Santos A.J."/>
        </authorList>
    </citation>
    <scope>NUCLEOTIDE SEQUENCE</scope>
    <source>
        <tissue evidence="2">Shoot tissue taken approximately 20 cm above the soil surface</tissue>
    </source>
</reference>
<organism evidence="2">
    <name type="scientific">Arundo donax</name>
    <name type="common">Giant reed</name>
    <name type="synonym">Donax arundinaceus</name>
    <dbReference type="NCBI Taxonomy" id="35708"/>
    <lineage>
        <taxon>Eukaryota</taxon>
        <taxon>Viridiplantae</taxon>
        <taxon>Streptophyta</taxon>
        <taxon>Embryophyta</taxon>
        <taxon>Tracheophyta</taxon>
        <taxon>Spermatophyta</taxon>
        <taxon>Magnoliopsida</taxon>
        <taxon>Liliopsida</taxon>
        <taxon>Poales</taxon>
        <taxon>Poaceae</taxon>
        <taxon>PACMAD clade</taxon>
        <taxon>Arundinoideae</taxon>
        <taxon>Arundineae</taxon>
        <taxon>Arundo</taxon>
    </lineage>
</organism>
<dbReference type="AlphaFoldDB" id="A0A0A9BUB9"/>
<evidence type="ECO:0000313" key="2">
    <source>
        <dbReference type="EMBL" id="JAD64765.1"/>
    </source>
</evidence>
<evidence type="ECO:0000256" key="1">
    <source>
        <dbReference type="SAM" id="MobiDB-lite"/>
    </source>
</evidence>
<accession>A0A0A9BUB9</accession>
<feature type="compositionally biased region" description="Polar residues" evidence="1">
    <location>
        <begin position="41"/>
        <end position="56"/>
    </location>
</feature>